<reference evidence="2 3" key="1">
    <citation type="journal article" date="2018" name="Nat. Ecol. Evol.">
        <title>Pezizomycetes genomes reveal the molecular basis of ectomycorrhizal truffle lifestyle.</title>
        <authorList>
            <person name="Murat C."/>
            <person name="Payen T."/>
            <person name="Noel B."/>
            <person name="Kuo A."/>
            <person name="Morin E."/>
            <person name="Chen J."/>
            <person name="Kohler A."/>
            <person name="Krizsan K."/>
            <person name="Balestrini R."/>
            <person name="Da Silva C."/>
            <person name="Montanini B."/>
            <person name="Hainaut M."/>
            <person name="Levati E."/>
            <person name="Barry K.W."/>
            <person name="Belfiori B."/>
            <person name="Cichocki N."/>
            <person name="Clum A."/>
            <person name="Dockter R.B."/>
            <person name="Fauchery L."/>
            <person name="Guy J."/>
            <person name="Iotti M."/>
            <person name="Le Tacon F."/>
            <person name="Lindquist E.A."/>
            <person name="Lipzen A."/>
            <person name="Malagnac F."/>
            <person name="Mello A."/>
            <person name="Molinier V."/>
            <person name="Miyauchi S."/>
            <person name="Poulain J."/>
            <person name="Riccioni C."/>
            <person name="Rubini A."/>
            <person name="Sitrit Y."/>
            <person name="Splivallo R."/>
            <person name="Traeger S."/>
            <person name="Wang M."/>
            <person name="Zifcakova L."/>
            <person name="Wipf D."/>
            <person name="Zambonelli A."/>
            <person name="Paolocci F."/>
            <person name="Nowrousian M."/>
            <person name="Ottonello S."/>
            <person name="Baldrian P."/>
            <person name="Spatafora J.W."/>
            <person name="Henrissat B."/>
            <person name="Nagy L.G."/>
            <person name="Aury J.M."/>
            <person name="Wincker P."/>
            <person name="Grigoriev I.V."/>
            <person name="Bonfante P."/>
            <person name="Martin F.M."/>
        </authorList>
    </citation>
    <scope>NUCLEOTIDE SEQUENCE [LARGE SCALE GENOMIC DNA]</scope>
    <source>
        <strain evidence="2 3">RN42</strain>
    </source>
</reference>
<dbReference type="EMBL" id="ML119807">
    <property type="protein sequence ID" value="RPA73913.1"/>
    <property type="molecule type" value="Genomic_DNA"/>
</dbReference>
<proteinExistence type="predicted"/>
<accession>A0A3N4HIZ8</accession>
<sequence>MFNQSYTYNPWPSSEASPSYGPPPTFPSPAPSPGQLLLQMQASRSAPTWVRDISFGPFTVMIRSSAETGKITCPFCLYSVTFIATAKQEMEEHLNRYHKELELESEEILQVRLKARGIYHVASIRANHVVPAMQEVSTEPPIPSQRINMPQHTSPAVPIFPIFSQHQMIGNGGLGLNQDNAQLGVMSASSDVGTVPTGPALAQTVYSTEPTPEHFPPMLFGPFRLMLRR</sequence>
<keyword evidence="3" id="KW-1185">Reference proteome</keyword>
<feature type="compositionally biased region" description="Pro residues" evidence="1">
    <location>
        <begin position="20"/>
        <end position="32"/>
    </location>
</feature>
<dbReference type="Proteomes" id="UP000275078">
    <property type="component" value="Unassembled WGS sequence"/>
</dbReference>
<feature type="region of interest" description="Disordered" evidence="1">
    <location>
        <begin position="1"/>
        <end position="34"/>
    </location>
</feature>
<name>A0A3N4HIZ8_ASCIM</name>
<evidence type="ECO:0000256" key="1">
    <source>
        <dbReference type="SAM" id="MobiDB-lite"/>
    </source>
</evidence>
<evidence type="ECO:0000313" key="3">
    <source>
        <dbReference type="Proteomes" id="UP000275078"/>
    </source>
</evidence>
<organism evidence="2 3">
    <name type="scientific">Ascobolus immersus RN42</name>
    <dbReference type="NCBI Taxonomy" id="1160509"/>
    <lineage>
        <taxon>Eukaryota</taxon>
        <taxon>Fungi</taxon>
        <taxon>Dikarya</taxon>
        <taxon>Ascomycota</taxon>
        <taxon>Pezizomycotina</taxon>
        <taxon>Pezizomycetes</taxon>
        <taxon>Pezizales</taxon>
        <taxon>Ascobolaceae</taxon>
        <taxon>Ascobolus</taxon>
    </lineage>
</organism>
<dbReference type="AlphaFoldDB" id="A0A3N4HIZ8"/>
<protein>
    <submittedName>
        <fullName evidence="2">Uncharacterized protein</fullName>
    </submittedName>
</protein>
<evidence type="ECO:0000313" key="2">
    <source>
        <dbReference type="EMBL" id="RPA73913.1"/>
    </source>
</evidence>
<feature type="compositionally biased region" description="Polar residues" evidence="1">
    <location>
        <begin position="1"/>
        <end position="16"/>
    </location>
</feature>
<gene>
    <name evidence="2" type="ORF">BJ508DRAFT_333609</name>
</gene>